<comment type="function">
    <text evidence="1">Golgi membrane protein involved in vesicular trafficking and spindle migration.</text>
</comment>
<feature type="transmembrane region" description="Helical" evidence="10">
    <location>
        <begin position="15"/>
        <end position="34"/>
    </location>
</feature>
<dbReference type="Pfam" id="PF09335">
    <property type="entry name" value="VTT_dom"/>
    <property type="match status" value="1"/>
</dbReference>
<feature type="transmembrane region" description="Helical" evidence="10">
    <location>
        <begin position="85"/>
        <end position="113"/>
    </location>
</feature>
<dbReference type="KEGG" id="gtr:GLOTRDRAFT_35207"/>
<evidence type="ECO:0000256" key="7">
    <source>
        <dbReference type="ARBA" id="ARBA00022989"/>
    </source>
</evidence>
<dbReference type="OrthoDB" id="166803at2759"/>
<dbReference type="OMA" id="KWQALET"/>
<dbReference type="AlphaFoldDB" id="S7QIW3"/>
<keyword evidence="6 10" id="KW-0812">Transmembrane</keyword>
<name>S7QIW3_GLOTA</name>
<comment type="similarity">
    <text evidence="3">Belongs to the TVP38/TMEM64 family.</text>
</comment>
<protein>
    <recommendedName>
        <fullName evidence="4">Golgi apparatus membrane protein TVP38</fullName>
    </recommendedName>
    <alternativeName>
        <fullName evidence="5">Golgi apparatus membrane protein tvp38</fullName>
    </alternativeName>
</protein>
<comment type="subcellular location">
    <subcellularLocation>
        <location evidence="2">Golgi apparatus membrane</location>
        <topology evidence="2">Multi-pass membrane protein</topology>
    </subcellularLocation>
</comment>
<dbReference type="HOGENOM" id="CLU_041954_2_0_1"/>
<evidence type="ECO:0000256" key="9">
    <source>
        <dbReference type="ARBA" id="ARBA00023136"/>
    </source>
</evidence>
<proteinExistence type="inferred from homology"/>
<evidence type="ECO:0000313" key="13">
    <source>
        <dbReference type="Proteomes" id="UP000030669"/>
    </source>
</evidence>
<evidence type="ECO:0000256" key="1">
    <source>
        <dbReference type="ARBA" id="ARBA00002978"/>
    </source>
</evidence>
<reference evidence="12 13" key="1">
    <citation type="journal article" date="2012" name="Science">
        <title>The Paleozoic origin of enzymatic lignin decomposition reconstructed from 31 fungal genomes.</title>
        <authorList>
            <person name="Floudas D."/>
            <person name="Binder M."/>
            <person name="Riley R."/>
            <person name="Barry K."/>
            <person name="Blanchette R.A."/>
            <person name="Henrissat B."/>
            <person name="Martinez A.T."/>
            <person name="Otillar R."/>
            <person name="Spatafora J.W."/>
            <person name="Yadav J.S."/>
            <person name="Aerts A."/>
            <person name="Benoit I."/>
            <person name="Boyd A."/>
            <person name="Carlson A."/>
            <person name="Copeland A."/>
            <person name="Coutinho P.M."/>
            <person name="de Vries R.P."/>
            <person name="Ferreira P."/>
            <person name="Findley K."/>
            <person name="Foster B."/>
            <person name="Gaskell J."/>
            <person name="Glotzer D."/>
            <person name="Gorecki P."/>
            <person name="Heitman J."/>
            <person name="Hesse C."/>
            <person name="Hori C."/>
            <person name="Igarashi K."/>
            <person name="Jurgens J.A."/>
            <person name="Kallen N."/>
            <person name="Kersten P."/>
            <person name="Kohler A."/>
            <person name="Kuees U."/>
            <person name="Kumar T.K.A."/>
            <person name="Kuo A."/>
            <person name="LaButti K."/>
            <person name="Larrondo L.F."/>
            <person name="Lindquist E."/>
            <person name="Ling A."/>
            <person name="Lombard V."/>
            <person name="Lucas S."/>
            <person name="Lundell T."/>
            <person name="Martin R."/>
            <person name="McLaughlin D.J."/>
            <person name="Morgenstern I."/>
            <person name="Morin E."/>
            <person name="Murat C."/>
            <person name="Nagy L.G."/>
            <person name="Nolan M."/>
            <person name="Ohm R.A."/>
            <person name="Patyshakuliyeva A."/>
            <person name="Rokas A."/>
            <person name="Ruiz-Duenas F.J."/>
            <person name="Sabat G."/>
            <person name="Salamov A."/>
            <person name="Samejima M."/>
            <person name="Schmutz J."/>
            <person name="Slot J.C."/>
            <person name="St John F."/>
            <person name="Stenlid J."/>
            <person name="Sun H."/>
            <person name="Sun S."/>
            <person name="Syed K."/>
            <person name="Tsang A."/>
            <person name="Wiebenga A."/>
            <person name="Young D."/>
            <person name="Pisabarro A."/>
            <person name="Eastwood D.C."/>
            <person name="Martin F."/>
            <person name="Cullen D."/>
            <person name="Grigoriev I.V."/>
            <person name="Hibbett D.S."/>
        </authorList>
    </citation>
    <scope>NUCLEOTIDE SEQUENCE [LARGE SCALE GENOMIC DNA]</scope>
    <source>
        <strain evidence="12 13">ATCC 11539</strain>
    </source>
</reference>
<dbReference type="PANTHER" id="PTHR47549">
    <property type="entry name" value="GOLGI APPARATUS MEMBRANE PROTEIN TVP38-RELATED"/>
    <property type="match status" value="1"/>
</dbReference>
<dbReference type="InterPro" id="IPR032816">
    <property type="entry name" value="VTT_dom"/>
</dbReference>
<dbReference type="GO" id="GO:0000139">
    <property type="term" value="C:Golgi membrane"/>
    <property type="evidence" value="ECO:0007669"/>
    <property type="project" value="UniProtKB-SubCell"/>
</dbReference>
<keyword evidence="7 10" id="KW-1133">Transmembrane helix</keyword>
<dbReference type="GO" id="GO:0016192">
    <property type="term" value="P:vesicle-mediated transport"/>
    <property type="evidence" value="ECO:0007669"/>
    <property type="project" value="TreeGrafter"/>
</dbReference>
<feature type="transmembrane region" description="Helical" evidence="10">
    <location>
        <begin position="210"/>
        <end position="231"/>
    </location>
</feature>
<keyword evidence="9 10" id="KW-0472">Membrane</keyword>
<dbReference type="PANTHER" id="PTHR47549:SF1">
    <property type="entry name" value="GOLGI APPARATUS MEMBRANE PROTEIN TVP38"/>
    <property type="match status" value="1"/>
</dbReference>
<dbReference type="Proteomes" id="UP000030669">
    <property type="component" value="Unassembled WGS sequence"/>
</dbReference>
<dbReference type="EMBL" id="KB469297">
    <property type="protein sequence ID" value="EPQ59287.1"/>
    <property type="molecule type" value="Genomic_DNA"/>
</dbReference>
<dbReference type="eggNOG" id="KOG3140">
    <property type="taxonomic scope" value="Eukaryota"/>
</dbReference>
<evidence type="ECO:0000256" key="5">
    <source>
        <dbReference type="ARBA" id="ARBA00020673"/>
    </source>
</evidence>
<evidence type="ECO:0000256" key="3">
    <source>
        <dbReference type="ARBA" id="ARBA00008640"/>
    </source>
</evidence>
<gene>
    <name evidence="12" type="ORF">GLOTRDRAFT_35207</name>
</gene>
<dbReference type="STRING" id="670483.S7QIW3"/>
<sequence length="302" mass="33599">MSYRRYQKLNLLGKLFVWFLISFYVCLGVAVLLITPHRIGQFFYDMAQKISHERLGWLVLSSVMVVTSFPPFIGFTTSVTLCGFAYGMAGVAIALPISIFGSAIVFCVLRLLFAKRLQRWSASNQKWQALEAVIRSKGLPLIILIRLSPFPPWVYSNTLFASIEAVSIWQFIIATTCLAPKMILHVFIGARLAALSDDRQREQMDPQTKILNAVLVAAGIMIGMIAGWVVYNQMQRHIRHVEGLPPGVDELAVEAIEDIAEEGAPLLANFSSESLDKGSDVDIERQHVLQPQGSSRHLSPAP</sequence>
<evidence type="ECO:0000313" key="12">
    <source>
        <dbReference type="EMBL" id="EPQ59287.1"/>
    </source>
</evidence>
<keyword evidence="13" id="KW-1185">Reference proteome</keyword>
<feature type="transmembrane region" description="Helical" evidence="10">
    <location>
        <begin position="167"/>
        <end position="190"/>
    </location>
</feature>
<dbReference type="GeneID" id="19305608"/>
<evidence type="ECO:0000256" key="8">
    <source>
        <dbReference type="ARBA" id="ARBA00023034"/>
    </source>
</evidence>
<dbReference type="RefSeq" id="XP_007861812.1">
    <property type="nucleotide sequence ID" value="XM_007863621.1"/>
</dbReference>
<evidence type="ECO:0000256" key="2">
    <source>
        <dbReference type="ARBA" id="ARBA00004653"/>
    </source>
</evidence>
<organism evidence="12 13">
    <name type="scientific">Gloeophyllum trabeum (strain ATCC 11539 / FP-39264 / Madison 617)</name>
    <name type="common">Brown rot fungus</name>
    <dbReference type="NCBI Taxonomy" id="670483"/>
    <lineage>
        <taxon>Eukaryota</taxon>
        <taxon>Fungi</taxon>
        <taxon>Dikarya</taxon>
        <taxon>Basidiomycota</taxon>
        <taxon>Agaricomycotina</taxon>
        <taxon>Agaricomycetes</taxon>
        <taxon>Gloeophyllales</taxon>
        <taxon>Gloeophyllaceae</taxon>
        <taxon>Gloeophyllum</taxon>
    </lineage>
</organism>
<evidence type="ECO:0000256" key="4">
    <source>
        <dbReference type="ARBA" id="ARBA00013533"/>
    </source>
</evidence>
<feature type="transmembrane region" description="Helical" evidence="10">
    <location>
        <begin position="55"/>
        <end position="73"/>
    </location>
</feature>
<keyword evidence="8" id="KW-0333">Golgi apparatus</keyword>
<evidence type="ECO:0000256" key="6">
    <source>
        <dbReference type="ARBA" id="ARBA00022692"/>
    </source>
</evidence>
<feature type="domain" description="VTT" evidence="11">
    <location>
        <begin position="77"/>
        <end position="190"/>
    </location>
</feature>
<dbReference type="InterPro" id="IPR051076">
    <property type="entry name" value="Golgi_membrane_TVP38/TMEM64"/>
</dbReference>
<evidence type="ECO:0000256" key="10">
    <source>
        <dbReference type="SAM" id="Phobius"/>
    </source>
</evidence>
<dbReference type="GO" id="GO:0000022">
    <property type="term" value="P:mitotic spindle elongation"/>
    <property type="evidence" value="ECO:0007669"/>
    <property type="project" value="TreeGrafter"/>
</dbReference>
<evidence type="ECO:0000259" key="11">
    <source>
        <dbReference type="Pfam" id="PF09335"/>
    </source>
</evidence>
<accession>S7QIW3</accession>